<dbReference type="SUPFAM" id="SSF52540">
    <property type="entry name" value="P-loop containing nucleoside triphosphate hydrolases"/>
    <property type="match status" value="1"/>
</dbReference>
<dbReference type="PROSITE" id="PS50067">
    <property type="entry name" value="KINESIN_MOTOR_2"/>
    <property type="match status" value="1"/>
</dbReference>
<keyword evidence="5" id="KW-0175">Coiled coil</keyword>
<sequence length="304" mass="33327">ERRFTYDAVFDDDVTQQDLYQQVSAPLLTSFVDGYNATIMAYGQTGSGKTFTMGSEAHTELEVGINTGLIPRFMHGLFTSLQSKKDASDLEHSNNSLIDYHLQASFLEVYGEDVHDLLDPRRHSLPLREDSSGAIVCNGLTHRGVQTAQEVLNVLHEGTLNRTTAATLMNLTSSRSHAVFTVTLAQKYCRDGVDVSVSSRFTFVDLAGSERMKKTGAQGERAREGIKINEGLLALGNVINALAENKKAHVPYRQSKLTRLLQDALGGNSQTLFLACVSPSDTNASETLSTMHYANRARNIQNAP</sequence>
<protein>
    <recommendedName>
        <fullName evidence="7">Kinesin-like protein</fullName>
    </recommendedName>
</protein>
<dbReference type="eggNOG" id="KOG0244">
    <property type="taxonomic scope" value="Eukaryota"/>
</dbReference>
<dbReference type="HOGENOM" id="CLU_240547_0_0_1"/>
<dbReference type="InParanoid" id="B7G667"/>
<dbReference type="PANTHER" id="PTHR47969">
    <property type="entry name" value="CHROMOSOME-ASSOCIATED KINESIN KIF4A-RELATED"/>
    <property type="match status" value="1"/>
</dbReference>
<keyword evidence="6 7" id="KW-0505">Motor protein</keyword>
<evidence type="ECO:0000256" key="7">
    <source>
        <dbReference type="RuleBase" id="RU000394"/>
    </source>
</evidence>
<feature type="non-terminal residue" evidence="9">
    <location>
        <position position="1"/>
    </location>
</feature>
<feature type="domain" description="Kinesin motor" evidence="8">
    <location>
        <begin position="1"/>
        <end position="300"/>
    </location>
</feature>
<evidence type="ECO:0000256" key="3">
    <source>
        <dbReference type="ARBA" id="ARBA00022741"/>
    </source>
</evidence>
<dbReference type="PaxDb" id="2850-Phatr2444"/>
<proteinExistence type="inferred from homology"/>
<dbReference type="SMART" id="SM00129">
    <property type="entry name" value="KISc"/>
    <property type="match status" value="1"/>
</dbReference>
<dbReference type="GO" id="GO:0003777">
    <property type="term" value="F:microtubule motor activity"/>
    <property type="evidence" value="ECO:0007669"/>
    <property type="project" value="InterPro"/>
</dbReference>
<dbReference type="GO" id="GO:0007052">
    <property type="term" value="P:mitotic spindle organization"/>
    <property type="evidence" value="ECO:0007669"/>
    <property type="project" value="TreeGrafter"/>
</dbReference>
<dbReference type="Gene3D" id="3.40.850.10">
    <property type="entry name" value="Kinesin motor domain"/>
    <property type="match status" value="1"/>
</dbReference>
<evidence type="ECO:0000256" key="5">
    <source>
        <dbReference type="ARBA" id="ARBA00023054"/>
    </source>
</evidence>
<keyword evidence="10" id="KW-1185">Reference proteome</keyword>
<dbReference type="OrthoDB" id="3176171at2759"/>
<dbReference type="InterPro" id="IPR027417">
    <property type="entry name" value="P-loop_NTPase"/>
</dbReference>
<dbReference type="GO" id="GO:0005737">
    <property type="term" value="C:cytoplasm"/>
    <property type="evidence" value="ECO:0007669"/>
    <property type="project" value="UniProtKB-SubCell"/>
</dbReference>
<feature type="non-terminal residue" evidence="9">
    <location>
        <position position="304"/>
    </location>
</feature>
<dbReference type="GeneID" id="7203302"/>
<dbReference type="EMBL" id="CM000618">
    <property type="protein sequence ID" value="EEC45809.1"/>
    <property type="molecule type" value="Genomic_DNA"/>
</dbReference>
<feature type="binding site" evidence="6">
    <location>
        <begin position="43"/>
        <end position="50"/>
    </location>
    <ligand>
        <name>ATP</name>
        <dbReference type="ChEBI" id="CHEBI:30616"/>
    </ligand>
</feature>
<dbReference type="GO" id="GO:0051231">
    <property type="term" value="P:spindle elongation"/>
    <property type="evidence" value="ECO:0007669"/>
    <property type="project" value="TreeGrafter"/>
</dbReference>
<dbReference type="InterPro" id="IPR001752">
    <property type="entry name" value="Kinesin_motor_dom"/>
</dbReference>
<comment type="subcellular location">
    <subcellularLocation>
        <location evidence="1">Cytoplasm</location>
    </subcellularLocation>
</comment>
<gene>
    <name evidence="9" type="primary">Pt-KIF4</name>
    <name evidence="9" type="ORF">PHATRDRAFT_2444</name>
</gene>
<dbReference type="Proteomes" id="UP000000759">
    <property type="component" value="Chromosome 16"/>
</dbReference>
<keyword evidence="3 6" id="KW-0547">Nucleotide-binding</keyword>
<name>B7G667_PHATC</name>
<dbReference type="PRINTS" id="PR00380">
    <property type="entry name" value="KINESINHEAVY"/>
</dbReference>
<dbReference type="RefSeq" id="XP_002182522.1">
    <property type="nucleotide sequence ID" value="XM_002182486.1"/>
</dbReference>
<dbReference type="GO" id="GO:0008017">
    <property type="term" value="F:microtubule binding"/>
    <property type="evidence" value="ECO:0007669"/>
    <property type="project" value="InterPro"/>
</dbReference>
<evidence type="ECO:0000259" key="8">
    <source>
        <dbReference type="PROSITE" id="PS50067"/>
    </source>
</evidence>
<evidence type="ECO:0000256" key="2">
    <source>
        <dbReference type="ARBA" id="ARBA00022490"/>
    </source>
</evidence>
<dbReference type="InterPro" id="IPR019821">
    <property type="entry name" value="Kinesin_motor_CS"/>
</dbReference>
<evidence type="ECO:0000256" key="6">
    <source>
        <dbReference type="PROSITE-ProRule" id="PRU00283"/>
    </source>
</evidence>
<comment type="similarity">
    <text evidence="6 7">Belongs to the TRAFAC class myosin-kinesin ATPase superfamily. Kinesin family.</text>
</comment>
<dbReference type="KEGG" id="pti:PHATRDRAFT_2444"/>
<dbReference type="GO" id="GO:0007018">
    <property type="term" value="P:microtubule-based movement"/>
    <property type="evidence" value="ECO:0007669"/>
    <property type="project" value="InterPro"/>
</dbReference>
<dbReference type="GO" id="GO:0005524">
    <property type="term" value="F:ATP binding"/>
    <property type="evidence" value="ECO:0007669"/>
    <property type="project" value="UniProtKB-UniRule"/>
</dbReference>
<keyword evidence="2" id="KW-0963">Cytoplasm</keyword>
<evidence type="ECO:0000313" key="9">
    <source>
        <dbReference type="EMBL" id="EEC45809.1"/>
    </source>
</evidence>
<evidence type="ECO:0000313" key="10">
    <source>
        <dbReference type="Proteomes" id="UP000000759"/>
    </source>
</evidence>
<dbReference type="PANTHER" id="PTHR47969:SF15">
    <property type="entry name" value="CHROMOSOME-ASSOCIATED KINESIN KIF4A-RELATED"/>
    <property type="match status" value="1"/>
</dbReference>
<dbReference type="STRING" id="556484.B7G667"/>
<dbReference type="GO" id="GO:0005874">
    <property type="term" value="C:microtubule"/>
    <property type="evidence" value="ECO:0007669"/>
    <property type="project" value="UniProtKB-KW"/>
</dbReference>
<keyword evidence="4 6" id="KW-0067">ATP-binding</keyword>
<organism evidence="9 10">
    <name type="scientific">Phaeodactylum tricornutum (strain CCAP 1055/1)</name>
    <dbReference type="NCBI Taxonomy" id="556484"/>
    <lineage>
        <taxon>Eukaryota</taxon>
        <taxon>Sar</taxon>
        <taxon>Stramenopiles</taxon>
        <taxon>Ochrophyta</taxon>
        <taxon>Bacillariophyta</taxon>
        <taxon>Bacillariophyceae</taxon>
        <taxon>Bacillariophycidae</taxon>
        <taxon>Naviculales</taxon>
        <taxon>Phaeodactylaceae</taxon>
        <taxon>Phaeodactylum</taxon>
    </lineage>
</organism>
<evidence type="ECO:0000256" key="4">
    <source>
        <dbReference type="ARBA" id="ARBA00022840"/>
    </source>
</evidence>
<dbReference type="PROSITE" id="PS00411">
    <property type="entry name" value="KINESIN_MOTOR_1"/>
    <property type="match status" value="1"/>
</dbReference>
<dbReference type="Pfam" id="PF00225">
    <property type="entry name" value="Kinesin"/>
    <property type="match status" value="1"/>
</dbReference>
<evidence type="ECO:0000256" key="1">
    <source>
        <dbReference type="ARBA" id="ARBA00004496"/>
    </source>
</evidence>
<dbReference type="GO" id="GO:0005875">
    <property type="term" value="C:microtubule associated complex"/>
    <property type="evidence" value="ECO:0007669"/>
    <property type="project" value="TreeGrafter"/>
</dbReference>
<keyword evidence="7" id="KW-0493">Microtubule</keyword>
<dbReference type="InterPro" id="IPR027640">
    <property type="entry name" value="Kinesin-like_fam"/>
</dbReference>
<dbReference type="InterPro" id="IPR036961">
    <property type="entry name" value="Kinesin_motor_dom_sf"/>
</dbReference>
<reference evidence="9 10" key="1">
    <citation type="journal article" date="2008" name="Nature">
        <title>The Phaeodactylum genome reveals the evolutionary history of diatom genomes.</title>
        <authorList>
            <person name="Bowler C."/>
            <person name="Allen A.E."/>
            <person name="Badger J.H."/>
            <person name="Grimwood J."/>
            <person name="Jabbari K."/>
            <person name="Kuo A."/>
            <person name="Maheswari U."/>
            <person name="Martens C."/>
            <person name="Maumus F."/>
            <person name="Otillar R.P."/>
            <person name="Rayko E."/>
            <person name="Salamov A."/>
            <person name="Vandepoele K."/>
            <person name="Beszteri B."/>
            <person name="Gruber A."/>
            <person name="Heijde M."/>
            <person name="Katinka M."/>
            <person name="Mock T."/>
            <person name="Valentin K."/>
            <person name="Verret F."/>
            <person name="Berges J.A."/>
            <person name="Brownlee C."/>
            <person name="Cadoret J.P."/>
            <person name="Chiovitti A."/>
            <person name="Choi C.J."/>
            <person name="Coesel S."/>
            <person name="De Martino A."/>
            <person name="Detter J.C."/>
            <person name="Durkin C."/>
            <person name="Falciatore A."/>
            <person name="Fournet J."/>
            <person name="Haruta M."/>
            <person name="Huysman M.J."/>
            <person name="Jenkins B.D."/>
            <person name="Jiroutova K."/>
            <person name="Jorgensen R.E."/>
            <person name="Joubert Y."/>
            <person name="Kaplan A."/>
            <person name="Kroger N."/>
            <person name="Kroth P.G."/>
            <person name="La Roche J."/>
            <person name="Lindquist E."/>
            <person name="Lommer M."/>
            <person name="Martin-Jezequel V."/>
            <person name="Lopez P.J."/>
            <person name="Lucas S."/>
            <person name="Mangogna M."/>
            <person name="McGinnis K."/>
            <person name="Medlin L.K."/>
            <person name="Montsant A."/>
            <person name="Oudot-Le Secq M.P."/>
            <person name="Napoli C."/>
            <person name="Obornik M."/>
            <person name="Parker M.S."/>
            <person name="Petit J.L."/>
            <person name="Porcel B.M."/>
            <person name="Poulsen N."/>
            <person name="Robison M."/>
            <person name="Rychlewski L."/>
            <person name="Rynearson T.A."/>
            <person name="Schmutz J."/>
            <person name="Shapiro H."/>
            <person name="Siaut M."/>
            <person name="Stanley M."/>
            <person name="Sussman M.R."/>
            <person name="Taylor A.R."/>
            <person name="Vardi A."/>
            <person name="von Dassow P."/>
            <person name="Vyverman W."/>
            <person name="Willis A."/>
            <person name="Wyrwicz L.S."/>
            <person name="Rokhsar D.S."/>
            <person name="Weissenbach J."/>
            <person name="Armbrust E.V."/>
            <person name="Green B.R."/>
            <person name="Van de Peer Y."/>
            <person name="Grigoriev I.V."/>
        </authorList>
    </citation>
    <scope>NUCLEOTIDE SEQUENCE [LARGE SCALE GENOMIC DNA]</scope>
    <source>
        <strain evidence="9 10">CCAP 1055/1</strain>
    </source>
</reference>
<dbReference type="AlphaFoldDB" id="B7G667"/>
<accession>B7G667</accession>
<reference evidence="10" key="2">
    <citation type="submission" date="2008-08" db="EMBL/GenBank/DDBJ databases">
        <authorList>
            <consortium name="Diatom Consortium"/>
            <person name="Grigoriev I."/>
            <person name="Grimwood J."/>
            <person name="Kuo A."/>
            <person name="Otillar R.P."/>
            <person name="Salamov A."/>
            <person name="Detter J.C."/>
            <person name="Lindquist E."/>
            <person name="Shapiro H."/>
            <person name="Lucas S."/>
            <person name="Glavina del Rio T."/>
            <person name="Pitluck S."/>
            <person name="Rokhsar D."/>
            <person name="Bowler C."/>
        </authorList>
    </citation>
    <scope>GENOME REANNOTATION</scope>
    <source>
        <strain evidence="10">CCAP 1055/1</strain>
    </source>
</reference>